<accession>A0A7S0S3E4</accession>
<protein>
    <submittedName>
        <fullName evidence="1">Uncharacterized protein</fullName>
    </submittedName>
</protein>
<proteinExistence type="predicted"/>
<sequence>MGPSDVFNTLWDLDLLQQVQFVADIKDADFVLHRKQRPGERQFSYDQLRKLASSRSIPFVSVWDPGSAAELLRALTPVFQLYRGEVLPCQVARKSAQGYTSKRLRL</sequence>
<name>A0A7S0S3E4_9CHLO</name>
<dbReference type="AlphaFoldDB" id="A0A7S0S3E4"/>
<organism evidence="1">
    <name type="scientific">Chlamydomonas leiostraca</name>
    <dbReference type="NCBI Taxonomy" id="1034604"/>
    <lineage>
        <taxon>Eukaryota</taxon>
        <taxon>Viridiplantae</taxon>
        <taxon>Chlorophyta</taxon>
        <taxon>core chlorophytes</taxon>
        <taxon>Chlorophyceae</taxon>
        <taxon>CS clade</taxon>
        <taxon>Chlamydomonadales</taxon>
        <taxon>Chlamydomonadaceae</taxon>
        <taxon>Chlamydomonas</taxon>
    </lineage>
</organism>
<gene>
    <name evidence="1" type="ORF">CLEI1391_LOCUS19500</name>
</gene>
<evidence type="ECO:0000313" key="1">
    <source>
        <dbReference type="EMBL" id="CAD8695314.1"/>
    </source>
</evidence>
<reference evidence="1" key="1">
    <citation type="submission" date="2021-01" db="EMBL/GenBank/DDBJ databases">
        <authorList>
            <person name="Corre E."/>
            <person name="Pelletier E."/>
            <person name="Niang G."/>
            <person name="Scheremetjew M."/>
            <person name="Finn R."/>
            <person name="Kale V."/>
            <person name="Holt S."/>
            <person name="Cochrane G."/>
            <person name="Meng A."/>
            <person name="Brown T."/>
            <person name="Cohen L."/>
        </authorList>
    </citation>
    <scope>NUCLEOTIDE SEQUENCE</scope>
    <source>
        <strain evidence="1">SAG 11-49</strain>
    </source>
</reference>
<dbReference type="EMBL" id="HBFB01034720">
    <property type="protein sequence ID" value="CAD8695314.1"/>
    <property type="molecule type" value="Transcribed_RNA"/>
</dbReference>